<reference evidence="4" key="1">
    <citation type="journal article" date="2014" name="Int. J. Syst. Evol. Microbiol.">
        <title>Complete genome sequence of Corynebacterium casei LMG S-19264T (=DSM 44701T), isolated from a smear-ripened cheese.</title>
        <authorList>
            <consortium name="US DOE Joint Genome Institute (JGI-PGF)"/>
            <person name="Walter F."/>
            <person name="Albersmeier A."/>
            <person name="Kalinowski J."/>
            <person name="Ruckert C."/>
        </authorList>
    </citation>
    <scope>NUCLEOTIDE SEQUENCE</scope>
    <source>
        <strain evidence="4">VKM Ac-1020</strain>
    </source>
</reference>
<feature type="signal peptide" evidence="2">
    <location>
        <begin position="1"/>
        <end position="27"/>
    </location>
</feature>
<feature type="compositionally biased region" description="Low complexity" evidence="1">
    <location>
        <begin position="457"/>
        <end position="468"/>
    </location>
</feature>
<feature type="region of interest" description="Disordered" evidence="1">
    <location>
        <begin position="405"/>
        <end position="425"/>
    </location>
</feature>
<dbReference type="InterPro" id="IPR033435">
    <property type="entry name" value="DUF5129"/>
</dbReference>
<dbReference type="Proteomes" id="UP001142462">
    <property type="component" value="Unassembled WGS sequence"/>
</dbReference>
<gene>
    <name evidence="4" type="ORF">GCM10017576_10230</name>
</gene>
<dbReference type="AlphaFoldDB" id="A0A9W6LVM4"/>
<reference evidence="4" key="2">
    <citation type="submission" date="2023-01" db="EMBL/GenBank/DDBJ databases">
        <authorList>
            <person name="Sun Q."/>
            <person name="Evtushenko L."/>
        </authorList>
    </citation>
    <scope>NUCLEOTIDE SEQUENCE</scope>
    <source>
        <strain evidence="4">VKM Ac-1020</strain>
    </source>
</reference>
<feature type="compositionally biased region" description="Gly residues" evidence="1">
    <location>
        <begin position="469"/>
        <end position="481"/>
    </location>
</feature>
<evidence type="ECO:0000256" key="1">
    <source>
        <dbReference type="SAM" id="MobiDB-lite"/>
    </source>
</evidence>
<name>A0A9W6LVM4_9MICO</name>
<feature type="compositionally biased region" description="Basic and acidic residues" evidence="1">
    <location>
        <begin position="405"/>
        <end position="417"/>
    </location>
</feature>
<feature type="chain" id="PRO_5040851966" description="DUF5129 domain-containing protein" evidence="2">
    <location>
        <begin position="28"/>
        <end position="489"/>
    </location>
</feature>
<dbReference type="Gene3D" id="3.10.310.50">
    <property type="match status" value="1"/>
</dbReference>
<proteinExistence type="predicted"/>
<sequence>MSRWMRAAVATAILALTALGGATAAQAVSVDDGDLVVEDTAGRLYLPQLEDALDEIDFYAPTTVAIYTYEGEASDEMNERVLAYARETHPEWITDDGQKWADGLFLLALDPEGRQVGTYFGEDRAVSLDDQAAIQDATKDAFRAGDWTGGVIDGVEAAAGIIERPWYASPAVIVTGWVGGGAAVGAWLIALGVRASRREKVAAALTRGGEHLTRVTMDLDTTELAARTLPSDSPYAQRLDQRFHDFWARYHRALEEQRRIEALTKKERSRADAVEAARRFADDTAEMDFVDDAIVHAAALLTKSHTWERAWAAQVDPVREDLAGITALVEDPAAAELATAHALTAFRAEAEAELERLGAGLRAGSLEPGDALAALEALRARLSDLLADHSRALIAAFAQADSEREAMEAELERERQTNRARTGSILDTVSTPGQYWSPVAFSAGYSAGVTQVESDRSAASSSSFSSGGSTTGYGSSGGSFSGSGSSSRF</sequence>
<keyword evidence="5" id="KW-1185">Reference proteome</keyword>
<dbReference type="Pfam" id="PF17173">
    <property type="entry name" value="DUF5129"/>
    <property type="match status" value="1"/>
</dbReference>
<feature type="region of interest" description="Disordered" evidence="1">
    <location>
        <begin position="456"/>
        <end position="489"/>
    </location>
</feature>
<organism evidence="4 5">
    <name type="scientific">Microbacterium barkeri</name>
    <dbReference type="NCBI Taxonomy" id="33917"/>
    <lineage>
        <taxon>Bacteria</taxon>
        <taxon>Bacillati</taxon>
        <taxon>Actinomycetota</taxon>
        <taxon>Actinomycetes</taxon>
        <taxon>Micrococcales</taxon>
        <taxon>Microbacteriaceae</taxon>
        <taxon>Microbacterium</taxon>
    </lineage>
</organism>
<feature type="domain" description="DUF5129" evidence="3">
    <location>
        <begin position="37"/>
        <end position="374"/>
    </location>
</feature>
<comment type="caution">
    <text evidence="4">The sequence shown here is derived from an EMBL/GenBank/DDBJ whole genome shotgun (WGS) entry which is preliminary data.</text>
</comment>
<evidence type="ECO:0000259" key="3">
    <source>
        <dbReference type="Pfam" id="PF17173"/>
    </source>
</evidence>
<accession>A0A9W6LVM4</accession>
<keyword evidence="2" id="KW-0732">Signal</keyword>
<evidence type="ECO:0000313" key="4">
    <source>
        <dbReference type="EMBL" id="GLJ60894.1"/>
    </source>
</evidence>
<evidence type="ECO:0000256" key="2">
    <source>
        <dbReference type="SAM" id="SignalP"/>
    </source>
</evidence>
<evidence type="ECO:0000313" key="5">
    <source>
        <dbReference type="Proteomes" id="UP001142462"/>
    </source>
</evidence>
<dbReference type="RefSeq" id="WP_271172606.1">
    <property type="nucleotide sequence ID" value="NZ_BSEJ01000003.1"/>
</dbReference>
<protein>
    <recommendedName>
        <fullName evidence="3">DUF5129 domain-containing protein</fullName>
    </recommendedName>
</protein>
<dbReference type="EMBL" id="BSEJ01000003">
    <property type="protein sequence ID" value="GLJ60894.1"/>
    <property type="molecule type" value="Genomic_DNA"/>
</dbReference>